<sequence>MLIPQSRPRLCKQHGFYIPKLLRRLNDFEMAKLQGLPSAVTNALMAAAQDLPAGSFGAAVGDAMSINVLQTMLRHLCDAAGHASHASAWDDATGLRRGHGAEELEKAGAPAAAPAAAASEAPAAEDEAPKEEVKKEEKKKEVVSVKLVSFEAAKKINVVKEVRAITQIGLKEAKELVESAPKVVKKGVPFADAEAMRDKLTAAGAED</sequence>
<dbReference type="PANTHER" id="PTHR45987">
    <property type="entry name" value="39S RIBOSOMAL PROTEIN L12"/>
    <property type="match status" value="1"/>
</dbReference>
<reference evidence="5" key="1">
    <citation type="submission" date="2022-10" db="EMBL/GenBank/DDBJ databases">
        <authorList>
            <person name="Chen Y."/>
            <person name="Dougan E. K."/>
            <person name="Chan C."/>
            <person name="Rhodes N."/>
            <person name="Thang M."/>
        </authorList>
    </citation>
    <scope>NUCLEOTIDE SEQUENCE</scope>
</reference>
<protein>
    <recommendedName>
        <fullName evidence="4">Large ribosomal subunit protein bL12 C-terminal domain-containing protein</fullName>
    </recommendedName>
</protein>
<comment type="caution">
    <text evidence="5">The sequence shown here is derived from an EMBL/GenBank/DDBJ whole genome shotgun (WGS) entry which is preliminary data.</text>
</comment>
<dbReference type="GO" id="GO:0003735">
    <property type="term" value="F:structural constituent of ribosome"/>
    <property type="evidence" value="ECO:0007669"/>
    <property type="project" value="InterPro"/>
</dbReference>
<dbReference type="EMBL" id="CAMXCT030004223">
    <property type="protein sequence ID" value="CAL4795512.1"/>
    <property type="molecule type" value="Genomic_DNA"/>
</dbReference>
<accession>A0A9P1GCD5</accession>
<dbReference type="GO" id="GO:0005840">
    <property type="term" value="C:ribosome"/>
    <property type="evidence" value="ECO:0007669"/>
    <property type="project" value="UniProtKB-KW"/>
</dbReference>
<dbReference type="Proteomes" id="UP001152797">
    <property type="component" value="Unassembled WGS sequence"/>
</dbReference>
<dbReference type="EMBL" id="CAMXCT010004223">
    <property type="protein sequence ID" value="CAI4008200.1"/>
    <property type="molecule type" value="Genomic_DNA"/>
</dbReference>
<proteinExistence type="predicted"/>
<dbReference type="GO" id="GO:0003729">
    <property type="term" value="F:mRNA binding"/>
    <property type="evidence" value="ECO:0007669"/>
    <property type="project" value="TreeGrafter"/>
</dbReference>
<evidence type="ECO:0000256" key="2">
    <source>
        <dbReference type="ARBA" id="ARBA00023274"/>
    </source>
</evidence>
<dbReference type="InterPro" id="IPR013823">
    <property type="entry name" value="Ribosomal_bL12_C"/>
</dbReference>
<evidence type="ECO:0000313" key="5">
    <source>
        <dbReference type="EMBL" id="CAI4008200.1"/>
    </source>
</evidence>
<keyword evidence="1" id="KW-0689">Ribosomal protein</keyword>
<feature type="region of interest" description="Disordered" evidence="3">
    <location>
        <begin position="106"/>
        <end position="138"/>
    </location>
</feature>
<dbReference type="PANTHER" id="PTHR45987:SF4">
    <property type="entry name" value="LARGE RIBOSOMAL SUBUNIT PROTEIN BL12M"/>
    <property type="match status" value="1"/>
</dbReference>
<dbReference type="Gene3D" id="3.30.1390.10">
    <property type="match status" value="1"/>
</dbReference>
<keyword evidence="7" id="KW-1185">Reference proteome</keyword>
<dbReference type="OrthoDB" id="250175at2759"/>
<dbReference type="InterPro" id="IPR014719">
    <property type="entry name" value="Ribosomal_bL12_C/ClpS-like"/>
</dbReference>
<dbReference type="SUPFAM" id="SSF54736">
    <property type="entry name" value="ClpS-like"/>
    <property type="match status" value="1"/>
</dbReference>
<dbReference type="GO" id="GO:1990904">
    <property type="term" value="C:ribonucleoprotein complex"/>
    <property type="evidence" value="ECO:0007669"/>
    <property type="project" value="UniProtKB-KW"/>
</dbReference>
<gene>
    <name evidence="5" type="ORF">C1SCF055_LOCUS33662</name>
</gene>
<dbReference type="Pfam" id="PF00542">
    <property type="entry name" value="Ribosomal_L12"/>
    <property type="match status" value="1"/>
</dbReference>
<evidence type="ECO:0000259" key="4">
    <source>
        <dbReference type="Pfam" id="PF00542"/>
    </source>
</evidence>
<keyword evidence="2" id="KW-0687">Ribonucleoprotein</keyword>
<organism evidence="5">
    <name type="scientific">Cladocopium goreaui</name>
    <dbReference type="NCBI Taxonomy" id="2562237"/>
    <lineage>
        <taxon>Eukaryota</taxon>
        <taxon>Sar</taxon>
        <taxon>Alveolata</taxon>
        <taxon>Dinophyceae</taxon>
        <taxon>Suessiales</taxon>
        <taxon>Symbiodiniaceae</taxon>
        <taxon>Cladocopium</taxon>
    </lineage>
</organism>
<dbReference type="EMBL" id="CAMXCT020004223">
    <property type="protein sequence ID" value="CAL1161575.1"/>
    <property type="molecule type" value="Genomic_DNA"/>
</dbReference>
<dbReference type="InterPro" id="IPR000206">
    <property type="entry name" value="Ribosomal_bL12"/>
</dbReference>
<dbReference type="AlphaFoldDB" id="A0A9P1GCD5"/>
<evidence type="ECO:0000313" key="7">
    <source>
        <dbReference type="Proteomes" id="UP001152797"/>
    </source>
</evidence>
<dbReference type="CDD" id="cd00387">
    <property type="entry name" value="Ribosomal_L7_L12"/>
    <property type="match status" value="1"/>
</dbReference>
<evidence type="ECO:0000313" key="6">
    <source>
        <dbReference type="EMBL" id="CAL4795512.1"/>
    </source>
</evidence>
<dbReference type="GO" id="GO:0006412">
    <property type="term" value="P:translation"/>
    <property type="evidence" value="ECO:0007669"/>
    <property type="project" value="InterPro"/>
</dbReference>
<evidence type="ECO:0000256" key="1">
    <source>
        <dbReference type="ARBA" id="ARBA00022980"/>
    </source>
</evidence>
<feature type="domain" description="Large ribosomal subunit protein bL12 C-terminal" evidence="4">
    <location>
        <begin position="144"/>
        <end position="206"/>
    </location>
</feature>
<name>A0A9P1GCD5_9DINO</name>
<reference evidence="6 7" key="2">
    <citation type="submission" date="2024-05" db="EMBL/GenBank/DDBJ databases">
        <authorList>
            <person name="Chen Y."/>
            <person name="Shah S."/>
            <person name="Dougan E. K."/>
            <person name="Thang M."/>
            <person name="Chan C."/>
        </authorList>
    </citation>
    <scope>NUCLEOTIDE SEQUENCE [LARGE SCALE GENOMIC DNA]</scope>
</reference>
<evidence type="ECO:0000256" key="3">
    <source>
        <dbReference type="SAM" id="MobiDB-lite"/>
    </source>
</evidence>
<feature type="compositionally biased region" description="Low complexity" evidence="3">
    <location>
        <begin position="107"/>
        <end position="122"/>
    </location>
</feature>